<evidence type="ECO:0000313" key="2">
    <source>
        <dbReference type="Proteomes" id="UP000321567"/>
    </source>
</evidence>
<dbReference type="Proteomes" id="UP000321567">
    <property type="component" value="Unassembled WGS sequence"/>
</dbReference>
<proteinExistence type="predicted"/>
<name>A0A512HAS9_9PROT</name>
<evidence type="ECO:0000313" key="1">
    <source>
        <dbReference type="EMBL" id="GEO82563.1"/>
    </source>
</evidence>
<dbReference type="EMBL" id="BJZO01000088">
    <property type="protein sequence ID" value="GEO82563.1"/>
    <property type="molecule type" value="Genomic_DNA"/>
</dbReference>
<evidence type="ECO:0008006" key="3">
    <source>
        <dbReference type="Google" id="ProtNLM"/>
    </source>
</evidence>
<gene>
    <name evidence="1" type="ORF">ROR02_26940</name>
</gene>
<comment type="caution">
    <text evidence="1">The sequence shown here is derived from an EMBL/GenBank/DDBJ whole genome shotgun (WGS) entry which is preliminary data.</text>
</comment>
<dbReference type="AlphaFoldDB" id="A0A512HAS9"/>
<accession>A0A512HAS9</accession>
<keyword evidence="2" id="KW-1185">Reference proteome</keyword>
<protein>
    <recommendedName>
        <fullName evidence="3">DUF4276 family protein</fullName>
    </recommendedName>
</protein>
<dbReference type="RefSeq" id="WP_174823030.1">
    <property type="nucleotide sequence ID" value="NZ_BJZO01000088.1"/>
</dbReference>
<organism evidence="1 2">
    <name type="scientific">Pararhodospirillum oryzae</name>
    <dbReference type="NCBI Taxonomy" id="478448"/>
    <lineage>
        <taxon>Bacteria</taxon>
        <taxon>Pseudomonadati</taxon>
        <taxon>Pseudomonadota</taxon>
        <taxon>Alphaproteobacteria</taxon>
        <taxon>Rhodospirillales</taxon>
        <taxon>Rhodospirillaceae</taxon>
        <taxon>Pararhodospirillum</taxon>
    </lineage>
</organism>
<sequence>MHLEILVEDQSGKIALETIIPKIVGPQGTPHTWKITAYKGIGGLPKDLGKQKDPRKRILLDRLPALLRGYGKAFRGYPALVIVVCDLDRRDESAFRAELEAVWQDCDPHPPTLFCLAIEEGEAWLLGDREAVLAAYPEARTGVLDAYQQDSVCGTWELLADAIHPGGAAALKRLGFPPTGEAKCAWARTIPPHMDMDRNRSPSFCRFRDGIRHSLPGDP</sequence>
<reference evidence="1 2" key="1">
    <citation type="submission" date="2019-07" db="EMBL/GenBank/DDBJ databases">
        <title>Whole genome shotgun sequence of Rhodospirillum oryzae NBRC 107573.</title>
        <authorList>
            <person name="Hosoyama A."/>
            <person name="Uohara A."/>
            <person name="Ohji S."/>
            <person name="Ichikawa N."/>
        </authorList>
    </citation>
    <scope>NUCLEOTIDE SEQUENCE [LARGE SCALE GENOMIC DNA]</scope>
    <source>
        <strain evidence="1 2">NBRC 107573</strain>
    </source>
</reference>